<feature type="signal peptide" evidence="1">
    <location>
        <begin position="1"/>
        <end position="22"/>
    </location>
</feature>
<accession>A0ABN8MMW2</accession>
<evidence type="ECO:0000313" key="2">
    <source>
        <dbReference type="EMBL" id="CAH3029988.1"/>
    </source>
</evidence>
<keyword evidence="1" id="KW-0732">Signal</keyword>
<comment type="caution">
    <text evidence="2">The sequence shown here is derived from an EMBL/GenBank/DDBJ whole genome shotgun (WGS) entry which is preliminary data.</text>
</comment>
<dbReference type="EMBL" id="CALNXI010000605">
    <property type="protein sequence ID" value="CAH3029988.1"/>
    <property type="molecule type" value="Genomic_DNA"/>
</dbReference>
<organism evidence="2 3">
    <name type="scientific">Porites evermanni</name>
    <dbReference type="NCBI Taxonomy" id="104178"/>
    <lineage>
        <taxon>Eukaryota</taxon>
        <taxon>Metazoa</taxon>
        <taxon>Cnidaria</taxon>
        <taxon>Anthozoa</taxon>
        <taxon>Hexacorallia</taxon>
        <taxon>Scleractinia</taxon>
        <taxon>Fungiina</taxon>
        <taxon>Poritidae</taxon>
        <taxon>Porites</taxon>
    </lineage>
</organism>
<name>A0ABN8MMW2_9CNID</name>
<proteinExistence type="predicted"/>
<feature type="chain" id="PRO_5047163535" evidence="1">
    <location>
        <begin position="23"/>
        <end position="258"/>
    </location>
</feature>
<evidence type="ECO:0000313" key="3">
    <source>
        <dbReference type="Proteomes" id="UP001159427"/>
    </source>
</evidence>
<gene>
    <name evidence="2" type="ORF">PEVE_00037196</name>
</gene>
<dbReference type="Proteomes" id="UP001159427">
    <property type="component" value="Unassembled WGS sequence"/>
</dbReference>
<evidence type="ECO:0000256" key="1">
    <source>
        <dbReference type="SAM" id="SignalP"/>
    </source>
</evidence>
<keyword evidence="3" id="KW-1185">Reference proteome</keyword>
<reference evidence="2 3" key="1">
    <citation type="submission" date="2022-05" db="EMBL/GenBank/DDBJ databases">
        <authorList>
            <consortium name="Genoscope - CEA"/>
            <person name="William W."/>
        </authorList>
    </citation>
    <scope>NUCLEOTIDE SEQUENCE [LARGE SCALE GENOMIC DNA]</scope>
</reference>
<sequence length="258" mass="28927">MQLKILPFVSFLAYLSIRTTISCPILFKNNHGKSFKIGEIDVENCSAQGKCQQGLIYQQTMTPTWLEAHASYIYRARKSTADQITFHTGFTANAVLFRVALIPPGLFKKPTPLTIEITLAMDISIGQSTDSDIIFGVSDGSKFVGFMIVDKSNYRDHAPCYGAEGIPGKTLRYLKTIRKREPRTRDSFYPGQLVFTLKLDEKRGYCYTAQDGGYVKTDGYSKQLSLNNGLTLEAYKDNDARERYGIKLIKVAITKDAV</sequence>
<protein>
    <submittedName>
        <fullName evidence="2">Uncharacterized protein</fullName>
    </submittedName>
</protein>